<evidence type="ECO:0000256" key="12">
    <source>
        <dbReference type="SAM" id="SignalP"/>
    </source>
</evidence>
<dbReference type="PANTHER" id="PTHR11795:SF371">
    <property type="entry name" value="HIGH-AFFINITY BRANCHED-CHAIN AMINO ACID TRANSPORT SYSTEM PERMEASE PROTEIN LIVH"/>
    <property type="match status" value="1"/>
</dbReference>
<feature type="transmembrane region" description="Helical" evidence="11">
    <location>
        <begin position="350"/>
        <end position="370"/>
    </location>
</feature>
<evidence type="ECO:0000256" key="2">
    <source>
        <dbReference type="ARBA" id="ARBA00022448"/>
    </source>
</evidence>
<dbReference type="Pfam" id="PF02653">
    <property type="entry name" value="BPD_transp_2"/>
    <property type="match status" value="1"/>
</dbReference>
<evidence type="ECO:0000256" key="7">
    <source>
        <dbReference type="ARBA" id="ARBA00022989"/>
    </source>
</evidence>
<feature type="region of interest" description="Disordered" evidence="10">
    <location>
        <begin position="116"/>
        <end position="151"/>
    </location>
</feature>
<dbReference type="GO" id="GO:0015188">
    <property type="term" value="F:L-isoleucine transmembrane transporter activity"/>
    <property type="evidence" value="ECO:0007669"/>
    <property type="project" value="TreeGrafter"/>
</dbReference>
<dbReference type="PANTHER" id="PTHR11795">
    <property type="entry name" value="BRANCHED-CHAIN AMINO ACID TRANSPORT SYSTEM PERMEASE PROTEIN LIVH"/>
    <property type="match status" value="1"/>
</dbReference>
<dbReference type="InterPro" id="IPR013783">
    <property type="entry name" value="Ig-like_fold"/>
</dbReference>
<dbReference type="Proteomes" id="UP000240542">
    <property type="component" value="Unassembled WGS sequence"/>
</dbReference>
<feature type="transmembrane region" description="Helical" evidence="11">
    <location>
        <begin position="302"/>
        <end position="321"/>
    </location>
</feature>
<dbReference type="EMBL" id="PYGA01000034">
    <property type="protein sequence ID" value="PSK86534.1"/>
    <property type="molecule type" value="Genomic_DNA"/>
</dbReference>
<name>A0A2P8CNL4_9ACTN</name>
<dbReference type="AlphaFoldDB" id="A0A2P8CNL4"/>
<dbReference type="InterPro" id="IPR052157">
    <property type="entry name" value="BCAA_transport_permease"/>
</dbReference>
<dbReference type="GO" id="GO:0005886">
    <property type="term" value="C:plasma membrane"/>
    <property type="evidence" value="ECO:0007669"/>
    <property type="project" value="UniProtKB-SubCell"/>
</dbReference>
<feature type="transmembrane region" description="Helical" evidence="11">
    <location>
        <begin position="205"/>
        <end position="233"/>
    </location>
</feature>
<evidence type="ECO:0000256" key="6">
    <source>
        <dbReference type="ARBA" id="ARBA00022970"/>
    </source>
</evidence>
<evidence type="ECO:0000256" key="1">
    <source>
        <dbReference type="ARBA" id="ARBA00004651"/>
    </source>
</evidence>
<protein>
    <submittedName>
        <fullName evidence="13">Amino acid/amide ABC transporter membrane protein 1 (HAAT family)</fullName>
    </submittedName>
</protein>
<keyword evidence="6" id="KW-0029">Amino-acid transport</keyword>
<reference evidence="13 14" key="1">
    <citation type="submission" date="2018-03" db="EMBL/GenBank/DDBJ databases">
        <title>Genomic Encyclopedia of Archaeal and Bacterial Type Strains, Phase II (KMG-II): from individual species to whole genera.</title>
        <authorList>
            <person name="Goeker M."/>
        </authorList>
    </citation>
    <scope>NUCLEOTIDE SEQUENCE [LARGE SCALE GENOMIC DNA]</scope>
    <source>
        <strain evidence="13 14">DSM 45312</strain>
    </source>
</reference>
<evidence type="ECO:0000313" key="14">
    <source>
        <dbReference type="Proteomes" id="UP000240542"/>
    </source>
</evidence>
<dbReference type="InterPro" id="IPR001851">
    <property type="entry name" value="ABC_transp_permease"/>
</dbReference>
<keyword evidence="5 11" id="KW-0812">Transmembrane</keyword>
<accession>A0A2P8CNL4</accession>
<evidence type="ECO:0000256" key="8">
    <source>
        <dbReference type="ARBA" id="ARBA00023136"/>
    </source>
</evidence>
<dbReference type="GO" id="GO:0015192">
    <property type="term" value="F:L-phenylalanine transmembrane transporter activity"/>
    <property type="evidence" value="ECO:0007669"/>
    <property type="project" value="TreeGrafter"/>
</dbReference>
<evidence type="ECO:0000256" key="11">
    <source>
        <dbReference type="SAM" id="Phobius"/>
    </source>
</evidence>
<dbReference type="GO" id="GO:0005304">
    <property type="term" value="F:L-valine transmembrane transporter activity"/>
    <property type="evidence" value="ECO:0007669"/>
    <property type="project" value="TreeGrafter"/>
</dbReference>
<keyword evidence="7 11" id="KW-1133">Transmembrane helix</keyword>
<keyword evidence="14" id="KW-1185">Reference proteome</keyword>
<evidence type="ECO:0000313" key="13">
    <source>
        <dbReference type="EMBL" id="PSK86534.1"/>
    </source>
</evidence>
<feature type="transmembrane region" description="Helical" evidence="11">
    <location>
        <begin position="162"/>
        <end position="184"/>
    </location>
</feature>
<feature type="signal peptide" evidence="12">
    <location>
        <begin position="1"/>
        <end position="25"/>
    </location>
</feature>
<keyword evidence="3" id="KW-1003">Cell membrane</keyword>
<comment type="similarity">
    <text evidence="9">Belongs to the binding-protein-dependent transport system permease family. LivHM subfamily.</text>
</comment>
<dbReference type="RefSeq" id="WP_211301554.1">
    <property type="nucleotide sequence ID" value="NZ_PYGA01000034.1"/>
</dbReference>
<dbReference type="GO" id="GO:0015190">
    <property type="term" value="F:L-leucine transmembrane transporter activity"/>
    <property type="evidence" value="ECO:0007669"/>
    <property type="project" value="TreeGrafter"/>
</dbReference>
<feature type="transmembrane region" description="Helical" evidence="11">
    <location>
        <begin position="382"/>
        <end position="410"/>
    </location>
</feature>
<sequence length="450" mass="47843">MRRRLVTVLLAVVAAILASTAPAVADDQGGVNVNGQIRQPEEVEGIDITVFKGDEEIGKATTDPAGKWDVELPEPGDYRVVLDQKSVPKEFVVDDPPGHELEVKVREGQQRTVVFRLAPPGEQESEASPSESKDDEASPDDEGDAAGGIDSSTPFSSQVVQATIAGIVFGLIIAVSSIGLSLIFGTTKMINFAHGDMVTFGAMMALMFSTSATFGAMSLVPAALLAVILGGLLGLGLERFVWRPLRKRNVALIQMFIVSIGASLLLRHVLLISFGAQRNKYADFRIQELLTLGPVSISPRNLSIALLAIAVLVAVGLMLQFTRIGKAMRAVADNRDLSESSGIDVDRVTLYVWGMGGALAALGGVFYGLYESVHWQMGFHLLLLMFAGVILGGLGTAYGAMAGGVVIGLVATLSTLWFPAQLMVAFALAIMIIVLLVRPQGIMGRRERVG</sequence>
<keyword evidence="4" id="KW-0997">Cell inner membrane</keyword>
<proteinExistence type="inferred from homology"/>
<dbReference type="GO" id="GO:0015808">
    <property type="term" value="P:L-alanine transport"/>
    <property type="evidence" value="ECO:0007669"/>
    <property type="project" value="TreeGrafter"/>
</dbReference>
<dbReference type="CDD" id="cd06582">
    <property type="entry name" value="TM_PBP1_LivH_like"/>
    <property type="match status" value="1"/>
</dbReference>
<dbReference type="GO" id="GO:0042941">
    <property type="term" value="P:D-alanine transmembrane transport"/>
    <property type="evidence" value="ECO:0007669"/>
    <property type="project" value="TreeGrafter"/>
</dbReference>
<keyword evidence="12" id="KW-0732">Signal</keyword>
<organism evidence="13 14">
    <name type="scientific">Murinocardiopsis flavida</name>
    <dbReference type="NCBI Taxonomy" id="645275"/>
    <lineage>
        <taxon>Bacteria</taxon>
        <taxon>Bacillati</taxon>
        <taxon>Actinomycetota</taxon>
        <taxon>Actinomycetes</taxon>
        <taxon>Streptosporangiales</taxon>
        <taxon>Nocardiopsidaceae</taxon>
        <taxon>Murinocardiopsis</taxon>
    </lineage>
</organism>
<dbReference type="Gene3D" id="2.60.40.10">
    <property type="entry name" value="Immunoglobulins"/>
    <property type="match status" value="1"/>
</dbReference>
<feature type="transmembrane region" description="Helical" evidence="11">
    <location>
        <begin position="253"/>
        <end position="276"/>
    </location>
</feature>
<keyword evidence="2" id="KW-0813">Transport</keyword>
<comment type="subcellular location">
    <subcellularLocation>
        <location evidence="1">Cell membrane</location>
        <topology evidence="1">Multi-pass membrane protein</topology>
    </subcellularLocation>
</comment>
<evidence type="ECO:0000256" key="4">
    <source>
        <dbReference type="ARBA" id="ARBA00022519"/>
    </source>
</evidence>
<feature type="chain" id="PRO_5015135934" evidence="12">
    <location>
        <begin position="26"/>
        <end position="450"/>
    </location>
</feature>
<feature type="transmembrane region" description="Helical" evidence="11">
    <location>
        <begin position="416"/>
        <end position="437"/>
    </location>
</feature>
<evidence type="ECO:0000256" key="10">
    <source>
        <dbReference type="SAM" id="MobiDB-lite"/>
    </source>
</evidence>
<evidence type="ECO:0000256" key="3">
    <source>
        <dbReference type="ARBA" id="ARBA00022475"/>
    </source>
</evidence>
<dbReference type="GO" id="GO:1903806">
    <property type="term" value="P:L-isoleucine import across plasma membrane"/>
    <property type="evidence" value="ECO:0007669"/>
    <property type="project" value="TreeGrafter"/>
</dbReference>
<evidence type="ECO:0000256" key="9">
    <source>
        <dbReference type="ARBA" id="ARBA00037998"/>
    </source>
</evidence>
<dbReference type="GO" id="GO:0005975">
    <property type="term" value="P:carbohydrate metabolic process"/>
    <property type="evidence" value="ECO:0007669"/>
    <property type="project" value="UniProtKB-ARBA"/>
</dbReference>
<evidence type="ECO:0000256" key="5">
    <source>
        <dbReference type="ARBA" id="ARBA00022692"/>
    </source>
</evidence>
<comment type="caution">
    <text evidence="13">The sequence shown here is derived from an EMBL/GenBank/DDBJ whole genome shotgun (WGS) entry which is preliminary data.</text>
</comment>
<keyword evidence="8 11" id="KW-0472">Membrane</keyword>
<gene>
    <name evidence="13" type="ORF">CLV63_13420</name>
</gene>